<name>A0A517LL20_9PEZI</name>
<feature type="region of interest" description="Disordered" evidence="6">
    <location>
        <begin position="297"/>
        <end position="319"/>
    </location>
</feature>
<feature type="transmembrane region" description="Helical" evidence="7">
    <location>
        <begin position="186"/>
        <end position="210"/>
    </location>
</feature>
<organism evidence="9 10">
    <name type="scientific">Venturia effusa</name>
    <dbReference type="NCBI Taxonomy" id="50376"/>
    <lineage>
        <taxon>Eukaryota</taxon>
        <taxon>Fungi</taxon>
        <taxon>Dikarya</taxon>
        <taxon>Ascomycota</taxon>
        <taxon>Pezizomycotina</taxon>
        <taxon>Dothideomycetes</taxon>
        <taxon>Pleosporomycetidae</taxon>
        <taxon>Venturiales</taxon>
        <taxon>Venturiaceae</taxon>
        <taxon>Venturia</taxon>
    </lineage>
</organism>
<feature type="domain" description="Rhodopsin" evidence="8">
    <location>
        <begin position="44"/>
        <end position="285"/>
    </location>
</feature>
<dbReference type="Pfam" id="PF20684">
    <property type="entry name" value="Fung_rhodopsin"/>
    <property type="match status" value="1"/>
</dbReference>
<evidence type="ECO:0000256" key="2">
    <source>
        <dbReference type="ARBA" id="ARBA00022692"/>
    </source>
</evidence>
<dbReference type="AlphaFoldDB" id="A0A517LL20"/>
<evidence type="ECO:0000256" key="7">
    <source>
        <dbReference type="SAM" id="Phobius"/>
    </source>
</evidence>
<feature type="compositionally biased region" description="Polar residues" evidence="6">
    <location>
        <begin position="309"/>
        <end position="319"/>
    </location>
</feature>
<feature type="transmembrane region" description="Helical" evidence="7">
    <location>
        <begin position="26"/>
        <end position="48"/>
    </location>
</feature>
<dbReference type="EMBL" id="CP042199">
    <property type="protein sequence ID" value="QDS76340.1"/>
    <property type="molecule type" value="Genomic_DNA"/>
</dbReference>
<sequence>MRFNDPELVKHWPKPNFIDPETRGPAVYIINSTFFGLATLAISLRLYARIFVRKWFGLDDALIVVAWACIFTAGDMAAVFWGFSHYMWDRHMWDGRFEDWIPGAKTLFAAKMFWCSASAFIRLSILVLYYRLLEHVQIRKYRWVLHLSVAFVVGIYLCYLGTTIWACVPIEAYFVWPSPGVCINELYADTILSSFNTFSEAFIAALPIPVIYQLRMKPAQRWAVLSLLCLGFLVAVVGSARTYYVWFLFTNDDLTWYAEPHWICAEVEICVAMICSCAPALRAFFGHLATSLRASRDKPSLVPPRKHSISTVQNSGNSRRTLEPKLSTYASQAEILLSRTVDVEGIALDGLGYTVSITAGESESKKSNLSKPWRRSGADVETGQMNWPARTNVSRSGPVDEEPKIGTIEIVERKSLELRESFELTRPAQTTKGKEKSVMVPLPRYY</sequence>
<keyword evidence="3 7" id="KW-1133">Transmembrane helix</keyword>
<evidence type="ECO:0000256" key="4">
    <source>
        <dbReference type="ARBA" id="ARBA00023136"/>
    </source>
</evidence>
<comment type="subcellular location">
    <subcellularLocation>
        <location evidence="1">Membrane</location>
        <topology evidence="1">Multi-pass membrane protein</topology>
    </subcellularLocation>
</comment>
<gene>
    <name evidence="9" type="ORF">FKW77_002789</name>
</gene>
<dbReference type="Proteomes" id="UP000316270">
    <property type="component" value="Chromosome 15"/>
</dbReference>
<feature type="region of interest" description="Disordered" evidence="6">
    <location>
        <begin position="425"/>
        <end position="446"/>
    </location>
</feature>
<dbReference type="InterPro" id="IPR052337">
    <property type="entry name" value="SAT4-like"/>
</dbReference>
<evidence type="ECO:0000256" key="6">
    <source>
        <dbReference type="SAM" id="MobiDB-lite"/>
    </source>
</evidence>
<evidence type="ECO:0000313" key="10">
    <source>
        <dbReference type="Proteomes" id="UP000316270"/>
    </source>
</evidence>
<comment type="similarity">
    <text evidence="5">Belongs to the SAT4 family.</text>
</comment>
<evidence type="ECO:0000256" key="5">
    <source>
        <dbReference type="ARBA" id="ARBA00038359"/>
    </source>
</evidence>
<dbReference type="OrthoDB" id="4525788at2759"/>
<feature type="transmembrane region" description="Helical" evidence="7">
    <location>
        <begin position="144"/>
        <end position="166"/>
    </location>
</feature>
<keyword evidence="2 7" id="KW-0812">Transmembrane</keyword>
<keyword evidence="10" id="KW-1185">Reference proteome</keyword>
<feature type="transmembrane region" description="Helical" evidence="7">
    <location>
        <begin position="108"/>
        <end position="132"/>
    </location>
</feature>
<keyword evidence="4 7" id="KW-0472">Membrane</keyword>
<evidence type="ECO:0000313" key="9">
    <source>
        <dbReference type="EMBL" id="QDS76340.1"/>
    </source>
</evidence>
<accession>A0A517LL20</accession>
<evidence type="ECO:0000259" key="8">
    <source>
        <dbReference type="Pfam" id="PF20684"/>
    </source>
</evidence>
<protein>
    <recommendedName>
        <fullName evidence="8">Rhodopsin domain-containing protein</fullName>
    </recommendedName>
</protein>
<dbReference type="PANTHER" id="PTHR33048">
    <property type="entry name" value="PTH11-LIKE INTEGRAL MEMBRANE PROTEIN (AFU_ORTHOLOGUE AFUA_5G11245)"/>
    <property type="match status" value="1"/>
</dbReference>
<dbReference type="PANTHER" id="PTHR33048:SF129">
    <property type="entry name" value="INTEGRAL MEMBRANE PROTEIN-RELATED"/>
    <property type="match status" value="1"/>
</dbReference>
<dbReference type="GO" id="GO:0016020">
    <property type="term" value="C:membrane"/>
    <property type="evidence" value="ECO:0007669"/>
    <property type="project" value="UniProtKB-SubCell"/>
</dbReference>
<proteinExistence type="inferred from homology"/>
<feature type="transmembrane region" description="Helical" evidence="7">
    <location>
        <begin position="222"/>
        <end position="240"/>
    </location>
</feature>
<feature type="transmembrane region" description="Helical" evidence="7">
    <location>
        <begin position="60"/>
        <end position="88"/>
    </location>
</feature>
<dbReference type="InterPro" id="IPR049326">
    <property type="entry name" value="Rhodopsin_dom_fungi"/>
</dbReference>
<reference evidence="9 10" key="1">
    <citation type="submission" date="2019-07" db="EMBL/GenBank/DDBJ databases">
        <title>Finished genome of Venturia effusa.</title>
        <authorList>
            <person name="Young C.A."/>
            <person name="Cox M.P."/>
            <person name="Ganley A.R.D."/>
            <person name="David W.J."/>
        </authorList>
    </citation>
    <scope>NUCLEOTIDE SEQUENCE [LARGE SCALE GENOMIC DNA]</scope>
    <source>
        <strain evidence="10">albino</strain>
    </source>
</reference>
<evidence type="ECO:0000256" key="1">
    <source>
        <dbReference type="ARBA" id="ARBA00004141"/>
    </source>
</evidence>
<evidence type="ECO:0000256" key="3">
    <source>
        <dbReference type="ARBA" id="ARBA00022989"/>
    </source>
</evidence>